<feature type="compositionally biased region" description="Low complexity" evidence="16">
    <location>
        <begin position="35"/>
        <end position="48"/>
    </location>
</feature>
<evidence type="ECO:0000256" key="14">
    <source>
        <dbReference type="ARBA" id="ARBA00038929"/>
    </source>
</evidence>
<keyword evidence="3" id="KW-1003">Cell membrane</keyword>
<feature type="region of interest" description="Disordered" evidence="16">
    <location>
        <begin position="1"/>
        <end position="121"/>
    </location>
</feature>
<feature type="compositionally biased region" description="Low complexity" evidence="16">
    <location>
        <begin position="156"/>
        <end position="187"/>
    </location>
</feature>
<organism evidence="19 20">
    <name type="scientific">Wolfiporia cocos (strain MD-104)</name>
    <name type="common">Brown rot fungus</name>
    <dbReference type="NCBI Taxonomy" id="742152"/>
    <lineage>
        <taxon>Eukaryota</taxon>
        <taxon>Fungi</taxon>
        <taxon>Dikarya</taxon>
        <taxon>Basidiomycota</taxon>
        <taxon>Agaricomycotina</taxon>
        <taxon>Agaricomycetes</taxon>
        <taxon>Polyporales</taxon>
        <taxon>Phaeolaceae</taxon>
        <taxon>Wolfiporia</taxon>
    </lineage>
</organism>
<evidence type="ECO:0000256" key="5">
    <source>
        <dbReference type="ARBA" id="ARBA00022801"/>
    </source>
</evidence>
<dbReference type="Gene3D" id="3.20.20.80">
    <property type="entry name" value="Glycosidases"/>
    <property type="match status" value="1"/>
</dbReference>
<evidence type="ECO:0000256" key="1">
    <source>
        <dbReference type="ARBA" id="ARBA00004401"/>
    </source>
</evidence>
<evidence type="ECO:0000256" key="2">
    <source>
        <dbReference type="ARBA" id="ARBA00005641"/>
    </source>
</evidence>
<dbReference type="Pfam" id="PF00150">
    <property type="entry name" value="Cellulase"/>
    <property type="match status" value="1"/>
</dbReference>
<dbReference type="EC" id="3.2.1.58" evidence="14"/>
<keyword evidence="6" id="KW-0735">Signal-anchor</keyword>
<comment type="subcellular location">
    <subcellularLocation>
        <location evidence="1">Cell membrane</location>
        <topology evidence="1">Single-pass type II membrane protein</topology>
    </subcellularLocation>
</comment>
<evidence type="ECO:0000256" key="10">
    <source>
        <dbReference type="ARBA" id="ARBA00023295"/>
    </source>
</evidence>
<dbReference type="InterPro" id="IPR001547">
    <property type="entry name" value="Glyco_hydro_5"/>
</dbReference>
<dbReference type="GO" id="GO:0009986">
    <property type="term" value="C:cell surface"/>
    <property type="evidence" value="ECO:0007669"/>
    <property type="project" value="TreeGrafter"/>
</dbReference>
<keyword evidence="4 17" id="KW-0812">Transmembrane</keyword>
<feature type="transmembrane region" description="Helical" evidence="17">
    <location>
        <begin position="127"/>
        <end position="151"/>
    </location>
</feature>
<evidence type="ECO:0000313" key="20">
    <source>
        <dbReference type="Proteomes" id="UP000218811"/>
    </source>
</evidence>
<evidence type="ECO:0000256" key="3">
    <source>
        <dbReference type="ARBA" id="ARBA00022475"/>
    </source>
</evidence>
<dbReference type="InterPro" id="IPR050386">
    <property type="entry name" value="Glycosyl_hydrolase_5"/>
</dbReference>
<sequence>MPRAYDPVPGSAMSGYPEHELEGFEAPPAPRFLSEDSSPSASRPSFGSQGTADESSVRILNAGRQSSDPGIYGMTYYRDDPGAGDANMSQQTLGNKSPGSPRSPYLNMSEKPRGTYASPRTRSRRRALLIVGGVAAAIVIVVVVVAVYFSVHNKNSSDAVSGSTSKSGSSSASPSQSSGSKSGGATSNIVVTGGDGSTVTMSDGTTFTYSNPYGGYWYYDPSEPLKNYARAQSWTPAMNESFEYGTDIIRGVNLGGWLVTEPFISPALFEPYANTSFPAVDEWTLSENLGNDTSAGGLQGVLENHYATFITEQDFAEIAGAGLNHVRIPLPYWAIETWEGEPFLARVSWTYFLKAIEWARKYGLRINLDFHCLPGSQNGWNHSGKLGSINVLNGPMGLANAQRSLSYIKIIAEFISQPQYSSVVTIFGITNEPFGPTIGQAALETYYVQAYEYVRLASGIGAGNGPYVLYHDGFFDLSQWVGFMTGADRIAIDIHPYVCFAGQSSEPYSARLSVPCDTWGADQNVSMEAFGLTTAGEWSNAINDCGLWVNGVNEGTRYEGDYPGYSTRVGSCDEWTDWQNWNATFKASIEDWALASMSALQNWFFWTWKIGNSSVTGVVESPQWSYQLGLQNGWMPADPRSADGVCSPTSVFTPPLSAWQTGGAGAGTVAASASAYAWPPSVLSNSGFSQTSAAAFPAYTPTGSQVTLAPPTFTESVSGKTETVSASAGDGWENASDTQGKYVPVATCNYLFPWIGPTDPPSPLCSSAAARREEVVTPTPTPAPR</sequence>
<dbReference type="InterPro" id="IPR017853">
    <property type="entry name" value="GH"/>
</dbReference>
<evidence type="ECO:0000256" key="17">
    <source>
        <dbReference type="SAM" id="Phobius"/>
    </source>
</evidence>
<feature type="compositionally biased region" description="Polar residues" evidence="16">
    <location>
        <begin position="87"/>
        <end position="100"/>
    </location>
</feature>
<keyword evidence="5 19" id="KW-0378">Hydrolase</keyword>
<name>A0A2H3J7B4_WOLCO</name>
<evidence type="ECO:0000313" key="19">
    <source>
        <dbReference type="EMBL" id="PCH38152.1"/>
    </source>
</evidence>
<dbReference type="AlphaFoldDB" id="A0A2H3J7B4"/>
<keyword evidence="7 17" id="KW-1133">Transmembrane helix</keyword>
<evidence type="ECO:0000259" key="18">
    <source>
        <dbReference type="Pfam" id="PF00150"/>
    </source>
</evidence>
<feature type="region of interest" description="Disordered" evidence="16">
    <location>
        <begin position="155"/>
        <end position="189"/>
    </location>
</feature>
<evidence type="ECO:0000256" key="11">
    <source>
        <dbReference type="ARBA" id="ARBA00023316"/>
    </source>
</evidence>
<evidence type="ECO:0000256" key="15">
    <source>
        <dbReference type="ARBA" id="ARBA00041260"/>
    </source>
</evidence>
<keyword evidence="9" id="KW-0325">Glycoprotein</keyword>
<proteinExistence type="inferred from homology"/>
<feature type="region of interest" description="Disordered" evidence="16">
    <location>
        <begin position="762"/>
        <end position="785"/>
    </location>
</feature>
<feature type="domain" description="Glycoside hydrolase family 5" evidence="18">
    <location>
        <begin position="299"/>
        <end position="457"/>
    </location>
</feature>
<keyword evidence="11" id="KW-0961">Cell wall biogenesis/degradation</keyword>
<evidence type="ECO:0000256" key="16">
    <source>
        <dbReference type="SAM" id="MobiDB-lite"/>
    </source>
</evidence>
<evidence type="ECO:0000256" key="12">
    <source>
        <dbReference type="ARBA" id="ARBA00036824"/>
    </source>
</evidence>
<dbReference type="FunFam" id="3.20.20.80:FF:000033">
    <property type="entry name" value="Glucan 1,3-beta-glucosidase A"/>
    <property type="match status" value="1"/>
</dbReference>
<dbReference type="GO" id="GO:0005576">
    <property type="term" value="C:extracellular region"/>
    <property type="evidence" value="ECO:0007669"/>
    <property type="project" value="TreeGrafter"/>
</dbReference>
<gene>
    <name evidence="19" type="ORF">WOLCODRAFT_136068</name>
</gene>
<evidence type="ECO:0000256" key="4">
    <source>
        <dbReference type="ARBA" id="ARBA00022692"/>
    </source>
</evidence>
<keyword evidence="8 17" id="KW-0472">Membrane</keyword>
<dbReference type="Proteomes" id="UP000218811">
    <property type="component" value="Unassembled WGS sequence"/>
</dbReference>
<dbReference type="STRING" id="742152.A0A2H3J7B4"/>
<evidence type="ECO:0000256" key="9">
    <source>
        <dbReference type="ARBA" id="ARBA00023180"/>
    </source>
</evidence>
<protein>
    <recommendedName>
        <fullName evidence="14">glucan 1,3-beta-glucosidase</fullName>
        <ecNumber evidence="14">3.2.1.58</ecNumber>
    </recommendedName>
    <alternativeName>
        <fullName evidence="15">Exo-1,3-beta-glucanase D</fullName>
    </alternativeName>
</protein>
<keyword evidence="20" id="KW-1185">Reference proteome</keyword>
<comment type="function">
    <text evidence="13">Glucosidase involved in the degradation of cellulosic biomass. Active on lichenan.</text>
</comment>
<evidence type="ECO:0000256" key="8">
    <source>
        <dbReference type="ARBA" id="ARBA00023136"/>
    </source>
</evidence>
<keyword evidence="10" id="KW-0326">Glycosidase</keyword>
<dbReference type="EMBL" id="KB467942">
    <property type="protein sequence ID" value="PCH38152.1"/>
    <property type="molecule type" value="Genomic_DNA"/>
</dbReference>
<accession>A0A2H3J7B4</accession>
<dbReference type="GO" id="GO:0005886">
    <property type="term" value="C:plasma membrane"/>
    <property type="evidence" value="ECO:0007669"/>
    <property type="project" value="UniProtKB-SubCell"/>
</dbReference>
<dbReference type="OMA" id="WYWTWKT"/>
<dbReference type="OrthoDB" id="62120at2759"/>
<reference evidence="19 20" key="1">
    <citation type="journal article" date="2012" name="Science">
        <title>The Paleozoic origin of enzymatic lignin decomposition reconstructed from 31 fungal genomes.</title>
        <authorList>
            <person name="Floudas D."/>
            <person name="Binder M."/>
            <person name="Riley R."/>
            <person name="Barry K."/>
            <person name="Blanchette R.A."/>
            <person name="Henrissat B."/>
            <person name="Martinez A.T."/>
            <person name="Otillar R."/>
            <person name="Spatafora J.W."/>
            <person name="Yadav J.S."/>
            <person name="Aerts A."/>
            <person name="Benoit I."/>
            <person name="Boyd A."/>
            <person name="Carlson A."/>
            <person name="Copeland A."/>
            <person name="Coutinho P.M."/>
            <person name="de Vries R.P."/>
            <person name="Ferreira P."/>
            <person name="Findley K."/>
            <person name="Foster B."/>
            <person name="Gaskell J."/>
            <person name="Glotzer D."/>
            <person name="Gorecki P."/>
            <person name="Heitman J."/>
            <person name="Hesse C."/>
            <person name="Hori C."/>
            <person name="Igarashi K."/>
            <person name="Jurgens J.A."/>
            <person name="Kallen N."/>
            <person name="Kersten P."/>
            <person name="Kohler A."/>
            <person name="Kuees U."/>
            <person name="Kumar T.K.A."/>
            <person name="Kuo A."/>
            <person name="LaButti K."/>
            <person name="Larrondo L.F."/>
            <person name="Lindquist E."/>
            <person name="Ling A."/>
            <person name="Lombard V."/>
            <person name="Lucas S."/>
            <person name="Lundell T."/>
            <person name="Martin R."/>
            <person name="McLaughlin D.J."/>
            <person name="Morgenstern I."/>
            <person name="Morin E."/>
            <person name="Murat C."/>
            <person name="Nagy L.G."/>
            <person name="Nolan M."/>
            <person name="Ohm R.A."/>
            <person name="Patyshakuliyeva A."/>
            <person name="Rokas A."/>
            <person name="Ruiz-Duenas F.J."/>
            <person name="Sabat G."/>
            <person name="Salamov A."/>
            <person name="Samejima M."/>
            <person name="Schmutz J."/>
            <person name="Slot J.C."/>
            <person name="St John F."/>
            <person name="Stenlid J."/>
            <person name="Sun H."/>
            <person name="Sun S."/>
            <person name="Syed K."/>
            <person name="Tsang A."/>
            <person name="Wiebenga A."/>
            <person name="Young D."/>
            <person name="Pisabarro A."/>
            <person name="Eastwood D.C."/>
            <person name="Martin F."/>
            <person name="Cullen D."/>
            <person name="Grigoriev I.V."/>
            <person name="Hibbett D.S."/>
        </authorList>
    </citation>
    <scope>NUCLEOTIDE SEQUENCE [LARGE SCALE GENOMIC DNA]</scope>
    <source>
        <strain evidence="19 20">MD-104</strain>
    </source>
</reference>
<dbReference type="PANTHER" id="PTHR31297">
    <property type="entry name" value="GLUCAN ENDO-1,6-BETA-GLUCOSIDASE B"/>
    <property type="match status" value="1"/>
</dbReference>
<dbReference type="GO" id="GO:0004338">
    <property type="term" value="F:glucan exo-1,3-beta-glucosidase activity"/>
    <property type="evidence" value="ECO:0007669"/>
    <property type="project" value="UniProtKB-EC"/>
</dbReference>
<dbReference type="SUPFAM" id="SSF51445">
    <property type="entry name" value="(Trans)glycosidases"/>
    <property type="match status" value="1"/>
</dbReference>
<dbReference type="PANTHER" id="PTHR31297:SF34">
    <property type="entry name" value="GLUCAN 1,3-BETA-GLUCOSIDASE 2"/>
    <property type="match status" value="1"/>
</dbReference>
<comment type="catalytic activity">
    <reaction evidence="12">
        <text>Successive hydrolysis of beta-D-glucose units from the non-reducing ends of (1-&gt;3)-beta-D-glucans, releasing alpha-glucose.</text>
        <dbReference type="EC" id="3.2.1.58"/>
    </reaction>
</comment>
<evidence type="ECO:0000256" key="13">
    <source>
        <dbReference type="ARBA" id="ARBA00037126"/>
    </source>
</evidence>
<dbReference type="GO" id="GO:0009251">
    <property type="term" value="P:glucan catabolic process"/>
    <property type="evidence" value="ECO:0007669"/>
    <property type="project" value="TreeGrafter"/>
</dbReference>
<evidence type="ECO:0000256" key="6">
    <source>
        <dbReference type="ARBA" id="ARBA00022968"/>
    </source>
</evidence>
<evidence type="ECO:0000256" key="7">
    <source>
        <dbReference type="ARBA" id="ARBA00022989"/>
    </source>
</evidence>
<comment type="similarity">
    <text evidence="2">Belongs to the glycosyl hydrolase 5 (cellulase A) family.</text>
</comment>
<dbReference type="GO" id="GO:0071555">
    <property type="term" value="P:cell wall organization"/>
    <property type="evidence" value="ECO:0007669"/>
    <property type="project" value="UniProtKB-KW"/>
</dbReference>